<keyword evidence="2" id="KW-0436">Ligase</keyword>
<name>A0A382W5W2_9ZZZZ</name>
<dbReference type="GO" id="GO:0006631">
    <property type="term" value="P:fatty acid metabolic process"/>
    <property type="evidence" value="ECO:0007669"/>
    <property type="project" value="TreeGrafter"/>
</dbReference>
<dbReference type="InterPro" id="IPR000873">
    <property type="entry name" value="AMP-dep_synth/lig_dom"/>
</dbReference>
<dbReference type="AlphaFoldDB" id="A0A382W5W2"/>
<comment type="similarity">
    <text evidence="1">Belongs to the ATP-dependent AMP-binding enzyme family.</text>
</comment>
<dbReference type="GO" id="GO:0031956">
    <property type="term" value="F:medium-chain fatty acid-CoA ligase activity"/>
    <property type="evidence" value="ECO:0007669"/>
    <property type="project" value="TreeGrafter"/>
</dbReference>
<dbReference type="Gene3D" id="3.40.50.12780">
    <property type="entry name" value="N-terminal domain of ligase-like"/>
    <property type="match status" value="1"/>
</dbReference>
<evidence type="ECO:0000256" key="1">
    <source>
        <dbReference type="ARBA" id="ARBA00006432"/>
    </source>
</evidence>
<protein>
    <recommendedName>
        <fullName evidence="3">AMP-dependent synthetase/ligase domain-containing protein</fullName>
    </recommendedName>
</protein>
<evidence type="ECO:0000256" key="2">
    <source>
        <dbReference type="ARBA" id="ARBA00022598"/>
    </source>
</evidence>
<evidence type="ECO:0000259" key="3">
    <source>
        <dbReference type="Pfam" id="PF00501"/>
    </source>
</evidence>
<dbReference type="PANTHER" id="PTHR43201:SF5">
    <property type="entry name" value="MEDIUM-CHAIN ACYL-COA LIGASE ACSF2, MITOCHONDRIAL"/>
    <property type="match status" value="1"/>
</dbReference>
<dbReference type="PROSITE" id="PS00455">
    <property type="entry name" value="AMP_BINDING"/>
    <property type="match status" value="1"/>
</dbReference>
<organism evidence="4">
    <name type="scientific">marine metagenome</name>
    <dbReference type="NCBI Taxonomy" id="408172"/>
    <lineage>
        <taxon>unclassified sequences</taxon>
        <taxon>metagenomes</taxon>
        <taxon>ecological metagenomes</taxon>
    </lineage>
</organism>
<feature type="non-terminal residue" evidence="4">
    <location>
        <position position="228"/>
    </location>
</feature>
<dbReference type="EMBL" id="UINC01156846">
    <property type="protein sequence ID" value="SVD53491.1"/>
    <property type="molecule type" value="Genomic_DNA"/>
</dbReference>
<feature type="domain" description="AMP-dependent synthetase/ligase" evidence="3">
    <location>
        <begin position="8"/>
        <end position="227"/>
    </location>
</feature>
<dbReference type="Pfam" id="PF00501">
    <property type="entry name" value="AMP-binding"/>
    <property type="match status" value="1"/>
</dbReference>
<evidence type="ECO:0000313" key="4">
    <source>
        <dbReference type="EMBL" id="SVD53491.1"/>
    </source>
</evidence>
<dbReference type="SUPFAM" id="SSF56801">
    <property type="entry name" value="Acetyl-CoA synthetase-like"/>
    <property type="match status" value="1"/>
</dbReference>
<proteinExistence type="inferred from homology"/>
<dbReference type="InterPro" id="IPR042099">
    <property type="entry name" value="ANL_N_sf"/>
</dbReference>
<dbReference type="InterPro" id="IPR020845">
    <property type="entry name" value="AMP-binding_CS"/>
</dbReference>
<accession>A0A382W5W2</accession>
<gene>
    <name evidence="4" type="ORF">METZ01_LOCUS406345</name>
</gene>
<sequence length="228" mass="24731">METLTDLLEQSFERYPTKPAVRQLQRRQGGITYVPLTYAELRGQRDRPPAGLATLGLRQGQRIGILTDGGFEPILVFLAADLIGLTAVPLCHKLSTDILGHIISRSGIKCVVADDKGLEQFRLVRSALPHPPSVILTPGTEGDGTSWAEALSEDDPPDVEVTAADESKIIYTSGSSGLPKGVVQTHGNIVANVRSVWNRISGAEDLRFFKSAPDYHSMGILNIYFPLA</sequence>
<dbReference type="PANTHER" id="PTHR43201">
    <property type="entry name" value="ACYL-COA SYNTHETASE"/>
    <property type="match status" value="1"/>
</dbReference>
<reference evidence="4" key="1">
    <citation type="submission" date="2018-05" db="EMBL/GenBank/DDBJ databases">
        <authorList>
            <person name="Lanie J.A."/>
            <person name="Ng W.-L."/>
            <person name="Kazmierczak K.M."/>
            <person name="Andrzejewski T.M."/>
            <person name="Davidsen T.M."/>
            <person name="Wayne K.J."/>
            <person name="Tettelin H."/>
            <person name="Glass J.I."/>
            <person name="Rusch D."/>
            <person name="Podicherti R."/>
            <person name="Tsui H.-C.T."/>
            <person name="Winkler M.E."/>
        </authorList>
    </citation>
    <scope>NUCLEOTIDE SEQUENCE</scope>
</reference>